<dbReference type="InterPro" id="IPR032816">
    <property type="entry name" value="VTT_dom"/>
</dbReference>
<feature type="transmembrane region" description="Helical" evidence="2">
    <location>
        <begin position="38"/>
        <end position="59"/>
    </location>
</feature>
<evidence type="ECO:0000313" key="5">
    <source>
        <dbReference type="Proteomes" id="UP000240542"/>
    </source>
</evidence>
<feature type="domain" description="VTT" evidence="3">
    <location>
        <begin position="23"/>
        <end position="147"/>
    </location>
</feature>
<gene>
    <name evidence="4" type="ORF">CLV63_114107</name>
</gene>
<reference evidence="4 5" key="1">
    <citation type="submission" date="2018-03" db="EMBL/GenBank/DDBJ databases">
        <title>Genomic Encyclopedia of Archaeal and Bacterial Type Strains, Phase II (KMG-II): from individual species to whole genera.</title>
        <authorList>
            <person name="Goeker M."/>
        </authorList>
    </citation>
    <scope>NUCLEOTIDE SEQUENCE [LARGE SCALE GENOMIC DNA]</scope>
    <source>
        <strain evidence="4 5">DSM 45312</strain>
    </source>
</reference>
<keyword evidence="2" id="KW-1133">Transmembrane helix</keyword>
<dbReference type="InterPro" id="IPR051311">
    <property type="entry name" value="DedA_domain"/>
</dbReference>
<proteinExistence type="inferred from homology"/>
<name>A0A2P8DEL3_9ACTN</name>
<dbReference type="Proteomes" id="UP000240542">
    <property type="component" value="Unassembled WGS sequence"/>
</dbReference>
<dbReference type="AlphaFoldDB" id="A0A2P8DEL3"/>
<dbReference type="PANTHER" id="PTHR42709:SF11">
    <property type="entry name" value="DEDA FAMILY PROTEIN"/>
    <property type="match status" value="1"/>
</dbReference>
<keyword evidence="5" id="KW-1185">Reference proteome</keyword>
<dbReference type="PANTHER" id="PTHR42709">
    <property type="entry name" value="ALKALINE PHOSPHATASE LIKE PROTEIN"/>
    <property type="match status" value="1"/>
</dbReference>
<accession>A0A2P8DEL3</accession>
<evidence type="ECO:0000256" key="1">
    <source>
        <dbReference type="ARBA" id="ARBA00010792"/>
    </source>
</evidence>
<protein>
    <submittedName>
        <fullName evidence="4">Membrane protein YqaA with SNARE-associated domain</fullName>
    </submittedName>
</protein>
<dbReference type="GO" id="GO:0005886">
    <property type="term" value="C:plasma membrane"/>
    <property type="evidence" value="ECO:0007669"/>
    <property type="project" value="TreeGrafter"/>
</dbReference>
<organism evidence="4 5">
    <name type="scientific">Murinocardiopsis flavida</name>
    <dbReference type="NCBI Taxonomy" id="645275"/>
    <lineage>
        <taxon>Bacteria</taxon>
        <taxon>Bacillati</taxon>
        <taxon>Actinomycetota</taxon>
        <taxon>Actinomycetes</taxon>
        <taxon>Streptosporangiales</taxon>
        <taxon>Nocardiopsidaceae</taxon>
        <taxon>Murinocardiopsis</taxon>
    </lineage>
</organism>
<sequence>MTEALLALGVGLASAVLPFIAIEVYLLGAAALVDDAQLIGMAVGAAAGQALGKIVWYYVGRGALRISWFQRRAEAKGRWSGRVVRWREEAEHRPWWTAGLVALSSFASIPPFAVISVLAGTVRMPLWSFVLITFVTRAARFLVLVYAPGVAEALFLA</sequence>
<keyword evidence="2" id="KW-0812">Transmembrane</keyword>
<comment type="caution">
    <text evidence="4">The sequence shown here is derived from an EMBL/GenBank/DDBJ whole genome shotgun (WGS) entry which is preliminary data.</text>
</comment>
<dbReference type="RefSeq" id="WP_106584604.1">
    <property type="nucleotide sequence ID" value="NZ_PYGA01000014.1"/>
</dbReference>
<evidence type="ECO:0000259" key="3">
    <source>
        <dbReference type="Pfam" id="PF09335"/>
    </source>
</evidence>
<keyword evidence="2" id="KW-0472">Membrane</keyword>
<feature type="transmembrane region" description="Helical" evidence="2">
    <location>
        <begin position="6"/>
        <end position="26"/>
    </location>
</feature>
<dbReference type="OrthoDB" id="3700600at2"/>
<dbReference type="Pfam" id="PF09335">
    <property type="entry name" value="VTT_dom"/>
    <property type="match status" value="1"/>
</dbReference>
<comment type="similarity">
    <text evidence="1">Belongs to the DedA family.</text>
</comment>
<feature type="transmembrane region" description="Helical" evidence="2">
    <location>
        <begin position="95"/>
        <end position="119"/>
    </location>
</feature>
<evidence type="ECO:0000313" key="4">
    <source>
        <dbReference type="EMBL" id="PSK95674.1"/>
    </source>
</evidence>
<dbReference type="EMBL" id="PYGA01000014">
    <property type="protein sequence ID" value="PSK95674.1"/>
    <property type="molecule type" value="Genomic_DNA"/>
</dbReference>
<evidence type="ECO:0000256" key="2">
    <source>
        <dbReference type="SAM" id="Phobius"/>
    </source>
</evidence>